<sequence length="39" mass="4568">MGELKAFISLKGIQNISLIIWFFVWLLLILYLNKLITNS</sequence>
<protein>
    <submittedName>
        <fullName evidence="2">Uncharacterized protein</fullName>
    </submittedName>
</protein>
<reference evidence="2" key="1">
    <citation type="submission" date="2018-05" db="EMBL/GenBank/DDBJ databases">
        <authorList>
            <person name="Lanie J.A."/>
            <person name="Ng W.-L."/>
            <person name="Kazmierczak K.M."/>
            <person name="Andrzejewski T.M."/>
            <person name="Davidsen T.M."/>
            <person name="Wayne K.J."/>
            <person name="Tettelin H."/>
            <person name="Glass J.I."/>
            <person name="Rusch D."/>
            <person name="Podicherti R."/>
            <person name="Tsui H.-C.T."/>
            <person name="Winkler M.E."/>
        </authorList>
    </citation>
    <scope>NUCLEOTIDE SEQUENCE</scope>
</reference>
<keyword evidence="1" id="KW-0472">Membrane</keyword>
<feature type="transmembrane region" description="Helical" evidence="1">
    <location>
        <begin position="12"/>
        <end position="32"/>
    </location>
</feature>
<keyword evidence="1" id="KW-1133">Transmembrane helix</keyword>
<proteinExistence type="predicted"/>
<name>A0A381V5N0_9ZZZZ</name>
<gene>
    <name evidence="2" type="ORF">METZ01_LOCUS88509</name>
</gene>
<dbReference type="AlphaFoldDB" id="A0A381V5N0"/>
<dbReference type="EMBL" id="UINC01007916">
    <property type="protein sequence ID" value="SVA35655.1"/>
    <property type="molecule type" value="Genomic_DNA"/>
</dbReference>
<evidence type="ECO:0000313" key="2">
    <source>
        <dbReference type="EMBL" id="SVA35655.1"/>
    </source>
</evidence>
<evidence type="ECO:0000256" key="1">
    <source>
        <dbReference type="SAM" id="Phobius"/>
    </source>
</evidence>
<keyword evidence="1" id="KW-0812">Transmembrane</keyword>
<accession>A0A381V5N0</accession>
<organism evidence="2">
    <name type="scientific">marine metagenome</name>
    <dbReference type="NCBI Taxonomy" id="408172"/>
    <lineage>
        <taxon>unclassified sequences</taxon>
        <taxon>metagenomes</taxon>
        <taxon>ecological metagenomes</taxon>
    </lineage>
</organism>